<dbReference type="Proteomes" id="UP000199608">
    <property type="component" value="Unassembled WGS sequence"/>
</dbReference>
<evidence type="ECO:0000256" key="1">
    <source>
        <dbReference type="SAM" id="SignalP"/>
    </source>
</evidence>
<dbReference type="RefSeq" id="WP_092231910.1">
    <property type="nucleotide sequence ID" value="NZ_FNLL01000003.1"/>
</dbReference>
<gene>
    <name evidence="2" type="ORF">SAMN04487931_103351</name>
</gene>
<keyword evidence="1" id="KW-0732">Signal</keyword>
<dbReference type="AlphaFoldDB" id="A0A1H2EUX6"/>
<dbReference type="EMBL" id="FNLL01000003">
    <property type="protein sequence ID" value="SDT98518.1"/>
    <property type="molecule type" value="Genomic_DNA"/>
</dbReference>
<feature type="chain" id="PRO_5011684748" description="DUF3426 domain-containing protein" evidence="1">
    <location>
        <begin position="23"/>
        <end position="129"/>
    </location>
</feature>
<evidence type="ECO:0008006" key="4">
    <source>
        <dbReference type="Google" id="ProtNLM"/>
    </source>
</evidence>
<proteinExistence type="predicted"/>
<protein>
    <recommendedName>
        <fullName evidence="4">DUF3426 domain-containing protein</fullName>
    </recommendedName>
</protein>
<name>A0A1H2EUX6_9BACT</name>
<organism evidence="2 3">
    <name type="scientific">Desulfobacula phenolica</name>
    <dbReference type="NCBI Taxonomy" id="90732"/>
    <lineage>
        <taxon>Bacteria</taxon>
        <taxon>Pseudomonadati</taxon>
        <taxon>Thermodesulfobacteriota</taxon>
        <taxon>Desulfobacteria</taxon>
        <taxon>Desulfobacterales</taxon>
        <taxon>Desulfobacteraceae</taxon>
        <taxon>Desulfobacula</taxon>
    </lineage>
</organism>
<evidence type="ECO:0000313" key="2">
    <source>
        <dbReference type="EMBL" id="SDT98518.1"/>
    </source>
</evidence>
<reference evidence="3" key="1">
    <citation type="submission" date="2016-10" db="EMBL/GenBank/DDBJ databases">
        <authorList>
            <person name="Varghese N."/>
            <person name="Submissions S."/>
        </authorList>
    </citation>
    <scope>NUCLEOTIDE SEQUENCE [LARGE SCALE GENOMIC DNA]</scope>
    <source>
        <strain evidence="3">DSM 3384</strain>
    </source>
</reference>
<keyword evidence="3" id="KW-1185">Reference proteome</keyword>
<evidence type="ECO:0000313" key="3">
    <source>
        <dbReference type="Proteomes" id="UP000199608"/>
    </source>
</evidence>
<sequence>MRNFFLVLFSMCTLLYHCTAAANSNRIDNQKSIQTVQYEVIDLAADTFSDNSLLYVSGKIRNTSFYPIQGYIIVRFQDVDNIDMGFVETSVNKNLPINHYRTGAFEIAVNIEKETKIKNVSVEFINTNK</sequence>
<feature type="signal peptide" evidence="1">
    <location>
        <begin position="1"/>
        <end position="22"/>
    </location>
</feature>
<accession>A0A1H2EUX6</accession>